<dbReference type="OrthoDB" id="1938673at2759"/>
<dbReference type="Proteomes" id="UP000886520">
    <property type="component" value="Chromosome 7"/>
</dbReference>
<gene>
    <name evidence="1" type="ORF">GOP47_0007262</name>
    <name evidence="2" type="ORF">GOP47_0007892</name>
</gene>
<sequence>MGISKIVDVLGIDQSELEEAFQDVMHNHRIASRLQKIALALRTEHGGGICTLKRIPDYAELKRELENLPGYSRNAARTFLREMRSVWPGAHPDFGMRTRNTAKHSHLLSSSKDGPDATSNLVEMGQDAGLDVRDLELALLELSYQHARHYRNCPGGRECEFARVTPCGLVVE</sequence>
<keyword evidence="3" id="KW-1185">Reference proteome</keyword>
<reference evidence="2" key="1">
    <citation type="submission" date="2021-01" db="EMBL/GenBank/DDBJ databases">
        <title>Adiantum capillus-veneris genome.</title>
        <authorList>
            <person name="Fang Y."/>
            <person name="Liao Q."/>
        </authorList>
    </citation>
    <scope>NUCLEOTIDE SEQUENCE</scope>
    <source>
        <strain evidence="2">H3</strain>
        <tissue evidence="2">Leaf</tissue>
    </source>
</reference>
<proteinExistence type="predicted"/>
<organism evidence="2 3">
    <name type="scientific">Adiantum capillus-veneris</name>
    <name type="common">Maidenhair fern</name>
    <dbReference type="NCBI Taxonomy" id="13818"/>
    <lineage>
        <taxon>Eukaryota</taxon>
        <taxon>Viridiplantae</taxon>
        <taxon>Streptophyta</taxon>
        <taxon>Embryophyta</taxon>
        <taxon>Tracheophyta</taxon>
        <taxon>Polypodiopsida</taxon>
        <taxon>Polypodiidae</taxon>
        <taxon>Polypodiales</taxon>
        <taxon>Pteridineae</taxon>
        <taxon>Pteridaceae</taxon>
        <taxon>Vittarioideae</taxon>
        <taxon>Adiantum</taxon>
    </lineage>
</organism>
<evidence type="ECO:0000313" key="3">
    <source>
        <dbReference type="Proteomes" id="UP000886520"/>
    </source>
</evidence>
<accession>A0A9D4ZJN7</accession>
<dbReference type="AlphaFoldDB" id="A0A9D4ZJN7"/>
<protein>
    <submittedName>
        <fullName evidence="2">Uncharacterized protein</fullName>
    </submittedName>
</protein>
<dbReference type="EMBL" id="JABFUD020000007">
    <property type="protein sequence ID" value="KAI5078068.1"/>
    <property type="molecule type" value="Genomic_DNA"/>
</dbReference>
<evidence type="ECO:0000313" key="1">
    <source>
        <dbReference type="EMBL" id="KAI5077438.1"/>
    </source>
</evidence>
<dbReference type="EMBL" id="JABFUD020000007">
    <property type="protein sequence ID" value="KAI5077438.1"/>
    <property type="molecule type" value="Genomic_DNA"/>
</dbReference>
<comment type="caution">
    <text evidence="2">The sequence shown here is derived from an EMBL/GenBank/DDBJ whole genome shotgun (WGS) entry which is preliminary data.</text>
</comment>
<name>A0A9D4ZJN7_ADICA</name>
<evidence type="ECO:0000313" key="2">
    <source>
        <dbReference type="EMBL" id="KAI5078068.1"/>
    </source>
</evidence>